<sequence length="98" mass="10898">MATAARRVARKTHCIRRSRDKAIQYTACEPSLKLEDGCSRLVCLCTPPGSGLSGICTLHDPARSQPTGESKAQHIRRYDGRRSEHRGNHDVPVVRTVF</sequence>
<dbReference type="EMBL" id="BPQB01000047">
    <property type="protein sequence ID" value="GJE95310.1"/>
    <property type="molecule type" value="Genomic_DNA"/>
</dbReference>
<keyword evidence="3" id="KW-1185">Reference proteome</keyword>
<evidence type="ECO:0000256" key="1">
    <source>
        <dbReference type="SAM" id="MobiDB-lite"/>
    </source>
</evidence>
<evidence type="ECO:0000313" key="2">
    <source>
        <dbReference type="EMBL" id="GJE95310.1"/>
    </source>
</evidence>
<dbReference type="AlphaFoldDB" id="A0A9P3GKQ0"/>
<protein>
    <submittedName>
        <fullName evidence="2">Uncharacterized protein</fullName>
    </submittedName>
</protein>
<feature type="compositionally biased region" description="Basic and acidic residues" evidence="1">
    <location>
        <begin position="76"/>
        <end position="89"/>
    </location>
</feature>
<name>A0A9P3GKQ0_9APHY</name>
<evidence type="ECO:0000313" key="3">
    <source>
        <dbReference type="Proteomes" id="UP000703269"/>
    </source>
</evidence>
<feature type="region of interest" description="Disordered" evidence="1">
    <location>
        <begin position="62"/>
        <end position="91"/>
    </location>
</feature>
<reference evidence="2 3" key="1">
    <citation type="submission" date="2021-08" db="EMBL/GenBank/DDBJ databases">
        <title>Draft Genome Sequence of Phanerochaete sordida strain YK-624.</title>
        <authorList>
            <person name="Mori T."/>
            <person name="Dohra H."/>
            <person name="Suzuki T."/>
            <person name="Kawagishi H."/>
            <person name="Hirai H."/>
        </authorList>
    </citation>
    <scope>NUCLEOTIDE SEQUENCE [LARGE SCALE GENOMIC DNA]</scope>
    <source>
        <strain evidence="2 3">YK-624</strain>
    </source>
</reference>
<organism evidence="2 3">
    <name type="scientific">Phanerochaete sordida</name>
    <dbReference type="NCBI Taxonomy" id="48140"/>
    <lineage>
        <taxon>Eukaryota</taxon>
        <taxon>Fungi</taxon>
        <taxon>Dikarya</taxon>
        <taxon>Basidiomycota</taxon>
        <taxon>Agaricomycotina</taxon>
        <taxon>Agaricomycetes</taxon>
        <taxon>Polyporales</taxon>
        <taxon>Phanerochaetaceae</taxon>
        <taxon>Phanerochaete</taxon>
    </lineage>
</organism>
<gene>
    <name evidence="2" type="ORF">PsYK624_114940</name>
</gene>
<comment type="caution">
    <text evidence="2">The sequence shown here is derived from an EMBL/GenBank/DDBJ whole genome shotgun (WGS) entry which is preliminary data.</text>
</comment>
<dbReference type="Proteomes" id="UP000703269">
    <property type="component" value="Unassembled WGS sequence"/>
</dbReference>
<accession>A0A9P3GKQ0</accession>
<proteinExistence type="predicted"/>